<dbReference type="EMBL" id="RCML01000002">
    <property type="protein sequence ID" value="KAG3000600.1"/>
    <property type="molecule type" value="Genomic_DNA"/>
</dbReference>
<name>A0A8T1GS41_9STRA</name>
<accession>A0A8T1GS41</accession>
<protein>
    <submittedName>
        <fullName evidence="1">Uncharacterized protein</fullName>
    </submittedName>
</protein>
<evidence type="ECO:0000313" key="2">
    <source>
        <dbReference type="Proteomes" id="UP000697107"/>
    </source>
</evidence>
<gene>
    <name evidence="1" type="ORF">PC118_g145</name>
</gene>
<evidence type="ECO:0000313" key="1">
    <source>
        <dbReference type="EMBL" id="KAG3000600.1"/>
    </source>
</evidence>
<comment type="caution">
    <text evidence="1">The sequence shown here is derived from an EMBL/GenBank/DDBJ whole genome shotgun (WGS) entry which is preliminary data.</text>
</comment>
<proteinExistence type="predicted"/>
<dbReference type="Proteomes" id="UP000697107">
    <property type="component" value="Unassembled WGS sequence"/>
</dbReference>
<dbReference type="AlphaFoldDB" id="A0A8T1GS41"/>
<organism evidence="1 2">
    <name type="scientific">Phytophthora cactorum</name>
    <dbReference type="NCBI Taxonomy" id="29920"/>
    <lineage>
        <taxon>Eukaryota</taxon>
        <taxon>Sar</taxon>
        <taxon>Stramenopiles</taxon>
        <taxon>Oomycota</taxon>
        <taxon>Peronosporomycetes</taxon>
        <taxon>Peronosporales</taxon>
        <taxon>Peronosporaceae</taxon>
        <taxon>Phytophthora</taxon>
    </lineage>
</organism>
<reference evidence="1" key="1">
    <citation type="submission" date="2018-10" db="EMBL/GenBank/DDBJ databases">
        <title>Effector identification in a new, highly contiguous assembly of the strawberry crown rot pathogen Phytophthora cactorum.</title>
        <authorList>
            <person name="Armitage A.D."/>
            <person name="Nellist C.F."/>
            <person name="Bates H."/>
            <person name="Vickerstaff R.J."/>
            <person name="Harrison R.J."/>
        </authorList>
    </citation>
    <scope>NUCLEOTIDE SEQUENCE</scope>
    <source>
        <strain evidence="1">P415</strain>
    </source>
</reference>
<sequence>MTPTADATLWPRYYMACFIIPKRCEGQQCGSLADEKLSTDRAASTSSPKRRSNVCHAAYDWTENAA</sequence>